<comment type="caution">
    <text evidence="1">The sequence shown here is derived from an EMBL/GenBank/DDBJ whole genome shotgun (WGS) entry which is preliminary data.</text>
</comment>
<sequence>METESERYYTHKRQFSAVSDRLQREKWRDEERETKSCCFSSMGFVLKEKRLILNCAKQDRDADSCIYRRQWLSVFSALF</sequence>
<accession>A0AAN9KNI0</accession>
<name>A0AAN9KNI0_CLITE</name>
<dbReference type="AlphaFoldDB" id="A0AAN9KNI0"/>
<dbReference type="EMBL" id="JAYKXN010000001">
    <property type="protein sequence ID" value="KAK7319393.1"/>
    <property type="molecule type" value="Genomic_DNA"/>
</dbReference>
<organism evidence="1 2">
    <name type="scientific">Clitoria ternatea</name>
    <name type="common">Butterfly pea</name>
    <dbReference type="NCBI Taxonomy" id="43366"/>
    <lineage>
        <taxon>Eukaryota</taxon>
        <taxon>Viridiplantae</taxon>
        <taxon>Streptophyta</taxon>
        <taxon>Embryophyta</taxon>
        <taxon>Tracheophyta</taxon>
        <taxon>Spermatophyta</taxon>
        <taxon>Magnoliopsida</taxon>
        <taxon>eudicotyledons</taxon>
        <taxon>Gunneridae</taxon>
        <taxon>Pentapetalae</taxon>
        <taxon>rosids</taxon>
        <taxon>fabids</taxon>
        <taxon>Fabales</taxon>
        <taxon>Fabaceae</taxon>
        <taxon>Papilionoideae</taxon>
        <taxon>50 kb inversion clade</taxon>
        <taxon>NPAAA clade</taxon>
        <taxon>indigoferoid/millettioid clade</taxon>
        <taxon>Phaseoleae</taxon>
        <taxon>Clitoria</taxon>
    </lineage>
</organism>
<protein>
    <submittedName>
        <fullName evidence="1">Uncharacterized protein</fullName>
    </submittedName>
</protein>
<proteinExistence type="predicted"/>
<gene>
    <name evidence="1" type="ORF">RJT34_04114</name>
</gene>
<evidence type="ECO:0000313" key="1">
    <source>
        <dbReference type="EMBL" id="KAK7319393.1"/>
    </source>
</evidence>
<dbReference type="Proteomes" id="UP001359559">
    <property type="component" value="Unassembled WGS sequence"/>
</dbReference>
<evidence type="ECO:0000313" key="2">
    <source>
        <dbReference type="Proteomes" id="UP001359559"/>
    </source>
</evidence>
<keyword evidence="2" id="KW-1185">Reference proteome</keyword>
<reference evidence="1 2" key="1">
    <citation type="submission" date="2024-01" db="EMBL/GenBank/DDBJ databases">
        <title>The genomes of 5 underutilized Papilionoideae crops provide insights into root nodulation and disease resistance.</title>
        <authorList>
            <person name="Yuan L."/>
        </authorList>
    </citation>
    <scope>NUCLEOTIDE SEQUENCE [LARGE SCALE GENOMIC DNA]</scope>
    <source>
        <strain evidence="1">LY-2023</strain>
        <tissue evidence="1">Leaf</tissue>
    </source>
</reference>